<dbReference type="SUPFAM" id="SSF54001">
    <property type="entry name" value="Cysteine proteinases"/>
    <property type="match status" value="1"/>
</dbReference>
<dbReference type="CDD" id="cd02661">
    <property type="entry name" value="Peptidase_C19E"/>
    <property type="match status" value="1"/>
</dbReference>
<feature type="region of interest" description="Disordered" evidence="8">
    <location>
        <begin position="60"/>
        <end position="102"/>
    </location>
</feature>
<keyword evidence="11" id="KW-1185">Reference proteome</keyword>
<evidence type="ECO:0000256" key="2">
    <source>
        <dbReference type="ARBA" id="ARBA00009085"/>
    </source>
</evidence>
<feature type="compositionally biased region" description="Low complexity" evidence="8">
    <location>
        <begin position="506"/>
        <end position="515"/>
    </location>
</feature>
<dbReference type="Gene3D" id="3.90.70.10">
    <property type="entry name" value="Cysteine proteinases"/>
    <property type="match status" value="1"/>
</dbReference>
<feature type="compositionally biased region" description="Basic and acidic residues" evidence="8">
    <location>
        <begin position="460"/>
        <end position="470"/>
    </location>
</feature>
<feature type="compositionally biased region" description="Polar residues" evidence="8">
    <location>
        <begin position="624"/>
        <end position="634"/>
    </location>
</feature>
<keyword evidence="5 7" id="KW-0378">Hydrolase</keyword>
<feature type="domain" description="USP" evidence="9">
    <location>
        <begin position="134"/>
        <end position="442"/>
    </location>
</feature>
<gene>
    <name evidence="10" type="ORF">IWQ62_004583</name>
</gene>
<dbReference type="GO" id="GO:0005829">
    <property type="term" value="C:cytosol"/>
    <property type="evidence" value="ECO:0007669"/>
    <property type="project" value="TreeGrafter"/>
</dbReference>
<reference evidence="10" key="1">
    <citation type="submission" date="2022-07" db="EMBL/GenBank/DDBJ databases">
        <title>Phylogenomic reconstructions and comparative analyses of Kickxellomycotina fungi.</title>
        <authorList>
            <person name="Reynolds N.K."/>
            <person name="Stajich J.E."/>
            <person name="Barry K."/>
            <person name="Grigoriev I.V."/>
            <person name="Crous P."/>
            <person name="Smith M.E."/>
        </authorList>
    </citation>
    <scope>NUCLEOTIDE SEQUENCE</scope>
    <source>
        <strain evidence="10">RSA 1196</strain>
    </source>
</reference>
<feature type="region of interest" description="Disordered" evidence="8">
    <location>
        <begin position="1"/>
        <end position="41"/>
    </location>
</feature>
<feature type="region of interest" description="Disordered" evidence="8">
    <location>
        <begin position="446"/>
        <end position="492"/>
    </location>
</feature>
<dbReference type="EC" id="3.4.19.12" evidence="7"/>
<feature type="non-terminal residue" evidence="10">
    <location>
        <position position="790"/>
    </location>
</feature>
<name>A0A9W8E5H2_9FUNG</name>
<dbReference type="InterPro" id="IPR018200">
    <property type="entry name" value="USP_CS"/>
</dbReference>
<feature type="compositionally biased region" description="Polar residues" evidence="8">
    <location>
        <begin position="516"/>
        <end position="528"/>
    </location>
</feature>
<dbReference type="GO" id="GO:0016579">
    <property type="term" value="P:protein deubiquitination"/>
    <property type="evidence" value="ECO:0007669"/>
    <property type="project" value="InterPro"/>
</dbReference>
<dbReference type="GO" id="GO:0006508">
    <property type="term" value="P:proteolysis"/>
    <property type="evidence" value="ECO:0007669"/>
    <property type="project" value="UniProtKB-KW"/>
</dbReference>
<keyword evidence="4 7" id="KW-0833">Ubl conjugation pathway</keyword>
<dbReference type="GO" id="GO:0005634">
    <property type="term" value="C:nucleus"/>
    <property type="evidence" value="ECO:0007669"/>
    <property type="project" value="TreeGrafter"/>
</dbReference>
<feature type="region of interest" description="Disordered" evidence="8">
    <location>
        <begin position="506"/>
        <end position="577"/>
    </location>
</feature>
<dbReference type="PROSITE" id="PS00972">
    <property type="entry name" value="USP_1"/>
    <property type="match status" value="1"/>
</dbReference>
<dbReference type="AlphaFoldDB" id="A0A9W8E5H2"/>
<feature type="region of interest" description="Disordered" evidence="8">
    <location>
        <begin position="755"/>
        <end position="790"/>
    </location>
</feature>
<evidence type="ECO:0000256" key="5">
    <source>
        <dbReference type="ARBA" id="ARBA00022801"/>
    </source>
</evidence>
<evidence type="ECO:0000256" key="1">
    <source>
        <dbReference type="ARBA" id="ARBA00000707"/>
    </source>
</evidence>
<dbReference type="Pfam" id="PF00443">
    <property type="entry name" value="UCH"/>
    <property type="match status" value="1"/>
</dbReference>
<feature type="compositionally biased region" description="Basic and acidic residues" evidence="8">
    <location>
        <begin position="60"/>
        <end position="69"/>
    </location>
</feature>
<accession>A0A9W8E5H2</accession>
<comment type="caution">
    <text evidence="10">The sequence shown here is derived from an EMBL/GenBank/DDBJ whole genome shotgun (WGS) entry which is preliminary data.</text>
</comment>
<protein>
    <recommendedName>
        <fullName evidence="7">Ubiquitin carboxyl-terminal hydrolase</fullName>
        <ecNumber evidence="7">3.4.19.12</ecNumber>
    </recommendedName>
</protein>
<dbReference type="PANTHER" id="PTHR24006">
    <property type="entry name" value="UBIQUITIN CARBOXYL-TERMINAL HYDROLASE"/>
    <property type="match status" value="1"/>
</dbReference>
<dbReference type="OrthoDB" id="420187at2759"/>
<feature type="compositionally biased region" description="Basic and acidic residues" evidence="8">
    <location>
        <begin position="770"/>
        <end position="782"/>
    </location>
</feature>
<comment type="catalytic activity">
    <reaction evidence="1 7">
        <text>Thiol-dependent hydrolysis of ester, thioester, amide, peptide and isopeptide bonds formed by the C-terminal Gly of ubiquitin (a 76-residue protein attached to proteins as an intracellular targeting signal).</text>
        <dbReference type="EC" id="3.4.19.12"/>
    </reaction>
</comment>
<feature type="compositionally biased region" description="Low complexity" evidence="8">
    <location>
        <begin position="686"/>
        <end position="703"/>
    </location>
</feature>
<evidence type="ECO:0000256" key="7">
    <source>
        <dbReference type="RuleBase" id="RU366025"/>
    </source>
</evidence>
<evidence type="ECO:0000313" key="11">
    <source>
        <dbReference type="Proteomes" id="UP001150925"/>
    </source>
</evidence>
<evidence type="ECO:0000256" key="6">
    <source>
        <dbReference type="ARBA" id="ARBA00022807"/>
    </source>
</evidence>
<evidence type="ECO:0000256" key="8">
    <source>
        <dbReference type="SAM" id="MobiDB-lite"/>
    </source>
</evidence>
<dbReference type="InterPro" id="IPR028889">
    <property type="entry name" value="USP"/>
</dbReference>
<evidence type="ECO:0000259" key="9">
    <source>
        <dbReference type="PROSITE" id="PS50235"/>
    </source>
</evidence>
<feature type="region of interest" description="Disordered" evidence="8">
    <location>
        <begin position="624"/>
        <end position="650"/>
    </location>
</feature>
<feature type="compositionally biased region" description="Polar residues" evidence="8">
    <location>
        <begin position="556"/>
        <end position="577"/>
    </location>
</feature>
<dbReference type="InterPro" id="IPR001394">
    <property type="entry name" value="Peptidase_C19_UCH"/>
</dbReference>
<proteinExistence type="inferred from homology"/>
<dbReference type="PROSITE" id="PS50235">
    <property type="entry name" value="USP_3"/>
    <property type="match status" value="1"/>
</dbReference>
<dbReference type="Proteomes" id="UP001150925">
    <property type="component" value="Unassembled WGS sequence"/>
</dbReference>
<dbReference type="EMBL" id="JANBPY010001569">
    <property type="protein sequence ID" value="KAJ1959513.1"/>
    <property type="molecule type" value="Genomic_DNA"/>
</dbReference>
<evidence type="ECO:0000256" key="4">
    <source>
        <dbReference type="ARBA" id="ARBA00022786"/>
    </source>
</evidence>
<sequence>MAPSVIQPRRNTLPPGFGKTNTQSPSTSQANDVDSLLRQSTGRKDQVFLSRRIEFRESVRPDRKMDQLKKKYRPINRPLGPKNTPDVNKDSKNKLTAPQEPLVDPVSGFRRAAHVLFPRDTLRLTWDTIRPVGPGLQNLGNTCFLNSVLQCLTYTPPLVNYLLTREHSSQCRSNDFCMLCELERHMLRCGEHRQSQAICPKKIVGRLRSIAKHMRLGRQEDSHEFLRYVIEAMQNACLFGYDPKIDHRIKETTLVHAIFGGYLQSQVKCLVCQADSNTFDPFLDLSLEVRHCTSLQRALQTFTKAELLSGKNRYKCEKCNKLVDARKQMTIYQPPEVLTVQLKRFNFGHSFGGKITKEIEYPETLDLGPYLSRRGGKGPTKCQYRLYGVLVHAGATCRSGHYFCFIKSSAGTWYCMDDSSVRQVSLSTVLSRSAYLLFYTRTEAPTSSPLEVNPSPKATLKRERFENDSPHHKRAKMDAAGTVKANSNSNEMGEVVDRATASKLLPAKAPSSAASVTKQPTIHSTPRKQSPAEGAGLQEESVNLSRSSDAPPAIKSSPSHQTHKSATQPLESTASIPAQPTVLQSTASAVDIPATLMLQPKDTLDLVSTSQWTTSKLGETTLETLESSGGSNDSLRTKGKKAGRKVRGLRAAMRRSNEWTVKTLSEVTNENDPTGFEPGTSVNGFSVTTTESTSSPVASSVTTAQPRQRNVTTVVWNPKQTNKVSVALSDAGHVSQGPDLTALLGIKRRVAKELPVGTWDDDDDQNVSTRQDRDQLLREMNRQKPKNKPL</sequence>
<evidence type="ECO:0000313" key="10">
    <source>
        <dbReference type="EMBL" id="KAJ1959513.1"/>
    </source>
</evidence>
<dbReference type="PANTHER" id="PTHR24006:SF758">
    <property type="entry name" value="UBIQUITIN CARBOXYL-TERMINAL HYDROLASE 36"/>
    <property type="match status" value="1"/>
</dbReference>
<keyword evidence="3 7" id="KW-0645">Protease</keyword>
<dbReference type="PROSITE" id="PS00973">
    <property type="entry name" value="USP_2"/>
    <property type="match status" value="1"/>
</dbReference>
<feature type="compositionally biased region" description="Basic residues" evidence="8">
    <location>
        <begin position="637"/>
        <end position="648"/>
    </location>
</feature>
<feature type="region of interest" description="Disordered" evidence="8">
    <location>
        <begin position="668"/>
        <end position="709"/>
    </location>
</feature>
<keyword evidence="6 7" id="KW-0788">Thiol protease</keyword>
<feature type="compositionally biased region" description="Polar residues" evidence="8">
    <location>
        <begin position="19"/>
        <end position="40"/>
    </location>
</feature>
<dbReference type="GO" id="GO:0004843">
    <property type="term" value="F:cysteine-type deubiquitinase activity"/>
    <property type="evidence" value="ECO:0007669"/>
    <property type="project" value="UniProtKB-UniRule"/>
</dbReference>
<comment type="similarity">
    <text evidence="2 7">Belongs to the peptidase C19 family.</text>
</comment>
<evidence type="ECO:0000256" key="3">
    <source>
        <dbReference type="ARBA" id="ARBA00022670"/>
    </source>
</evidence>
<dbReference type="FunFam" id="3.90.70.10:FF:000119">
    <property type="entry name" value="Ubiquitin specific peptidase 36"/>
    <property type="match status" value="1"/>
</dbReference>
<dbReference type="InterPro" id="IPR050164">
    <property type="entry name" value="Peptidase_C19"/>
</dbReference>
<dbReference type="InterPro" id="IPR038765">
    <property type="entry name" value="Papain-like_cys_pep_sf"/>
</dbReference>
<organism evidence="10 11">
    <name type="scientific">Dispira parvispora</name>
    <dbReference type="NCBI Taxonomy" id="1520584"/>
    <lineage>
        <taxon>Eukaryota</taxon>
        <taxon>Fungi</taxon>
        <taxon>Fungi incertae sedis</taxon>
        <taxon>Zoopagomycota</taxon>
        <taxon>Kickxellomycotina</taxon>
        <taxon>Dimargaritomycetes</taxon>
        <taxon>Dimargaritales</taxon>
        <taxon>Dimargaritaceae</taxon>
        <taxon>Dispira</taxon>
    </lineage>
</organism>